<proteinExistence type="predicted"/>
<dbReference type="AlphaFoldDB" id="A0A221UUR5"/>
<accession>A0A221UUR5</accession>
<name>A0A221UUR5_9FLAO</name>
<reference evidence="1 2" key="1">
    <citation type="submission" date="2017-07" db="EMBL/GenBank/DDBJ databases">
        <title>Genome Sequence of Arenibacter algicola Strain SMS7 Isolated from a culture of the Diatom Skeletonema marinoi.</title>
        <authorList>
            <person name="Topel M."/>
            <person name="Pinder M.I.M."/>
            <person name="Johansson O.N."/>
            <person name="Kourtchenko O."/>
            <person name="Godhe A."/>
            <person name="Clarke A.K."/>
        </authorList>
    </citation>
    <scope>NUCLEOTIDE SEQUENCE [LARGE SCALE GENOMIC DNA]</scope>
    <source>
        <strain evidence="1 2">SMS7</strain>
    </source>
</reference>
<evidence type="ECO:0000313" key="1">
    <source>
        <dbReference type="EMBL" id="ASO05000.1"/>
    </source>
</evidence>
<protein>
    <submittedName>
        <fullName evidence="1">Uncharacterized protein</fullName>
    </submittedName>
</protein>
<sequence length="71" mass="7929">MKSIFQRQKSLLASIANQLVGLIFNCAALSAKFGISSANYTPNLPLYQNFKIDKKKKPTQRLVLKFVLTIG</sequence>
<organism evidence="1 2">
    <name type="scientific">Arenibacter algicola</name>
    <dbReference type="NCBI Taxonomy" id="616991"/>
    <lineage>
        <taxon>Bacteria</taxon>
        <taxon>Pseudomonadati</taxon>
        <taxon>Bacteroidota</taxon>
        <taxon>Flavobacteriia</taxon>
        <taxon>Flavobacteriales</taxon>
        <taxon>Flavobacteriaceae</taxon>
        <taxon>Arenibacter</taxon>
    </lineage>
</organism>
<dbReference type="KEGG" id="aalg:AREALGSMS7_01530"/>
<dbReference type="EMBL" id="CP022515">
    <property type="protein sequence ID" value="ASO05000.1"/>
    <property type="molecule type" value="Genomic_DNA"/>
</dbReference>
<gene>
    <name evidence="1" type="ORF">AREALGSMS7_01530</name>
</gene>
<evidence type="ECO:0000313" key="2">
    <source>
        <dbReference type="Proteomes" id="UP000204551"/>
    </source>
</evidence>
<dbReference type="Proteomes" id="UP000204551">
    <property type="component" value="Chromosome"/>
</dbReference>